<dbReference type="CDD" id="cd05245">
    <property type="entry name" value="SDR_a2"/>
    <property type="match status" value="1"/>
</dbReference>
<dbReference type="AlphaFoldDB" id="A0ABD5W2L9"/>
<dbReference type="InterPro" id="IPR036291">
    <property type="entry name" value="NAD(P)-bd_dom_sf"/>
</dbReference>
<accession>A0ABD5W2L9</accession>
<keyword evidence="3" id="KW-1185">Reference proteome</keyword>
<gene>
    <name evidence="2" type="ORF">ACFQQG_06290</name>
</gene>
<comment type="caution">
    <text evidence="2">The sequence shown here is derived from an EMBL/GenBank/DDBJ whole genome shotgun (WGS) entry which is preliminary data.</text>
</comment>
<dbReference type="RefSeq" id="WP_267163645.1">
    <property type="nucleotide sequence ID" value="NZ_CP112972.1"/>
</dbReference>
<dbReference type="SUPFAM" id="SSF51735">
    <property type="entry name" value="NAD(P)-binding Rossmann-fold domains"/>
    <property type="match status" value="1"/>
</dbReference>
<dbReference type="Gene3D" id="3.40.50.720">
    <property type="entry name" value="NAD(P)-binding Rossmann-like Domain"/>
    <property type="match status" value="1"/>
</dbReference>
<dbReference type="GeneID" id="76629784"/>
<evidence type="ECO:0000259" key="1">
    <source>
        <dbReference type="Pfam" id="PF13460"/>
    </source>
</evidence>
<evidence type="ECO:0000313" key="2">
    <source>
        <dbReference type="EMBL" id="MFC7057849.1"/>
    </source>
</evidence>
<reference evidence="2 3" key="1">
    <citation type="journal article" date="2019" name="Int. J. Syst. Evol. Microbiol.">
        <title>The Global Catalogue of Microorganisms (GCM) 10K type strain sequencing project: providing services to taxonomists for standard genome sequencing and annotation.</title>
        <authorList>
            <consortium name="The Broad Institute Genomics Platform"/>
            <consortium name="The Broad Institute Genome Sequencing Center for Infectious Disease"/>
            <person name="Wu L."/>
            <person name="Ma J."/>
        </authorList>
    </citation>
    <scope>NUCLEOTIDE SEQUENCE [LARGE SCALE GENOMIC DNA]</scope>
    <source>
        <strain evidence="2 3">JCM 30072</strain>
    </source>
</reference>
<dbReference type="EMBL" id="JBHSZI010000001">
    <property type="protein sequence ID" value="MFC7057849.1"/>
    <property type="molecule type" value="Genomic_DNA"/>
</dbReference>
<evidence type="ECO:0000313" key="3">
    <source>
        <dbReference type="Proteomes" id="UP001596445"/>
    </source>
</evidence>
<proteinExistence type="predicted"/>
<protein>
    <submittedName>
        <fullName evidence="2">NAD(P)H-binding protein</fullName>
    </submittedName>
</protein>
<organism evidence="2 3">
    <name type="scientific">Halovenus salina</name>
    <dbReference type="NCBI Taxonomy" id="1510225"/>
    <lineage>
        <taxon>Archaea</taxon>
        <taxon>Methanobacteriati</taxon>
        <taxon>Methanobacteriota</taxon>
        <taxon>Stenosarchaea group</taxon>
        <taxon>Halobacteria</taxon>
        <taxon>Halobacteriales</taxon>
        <taxon>Haloarculaceae</taxon>
        <taxon>Halovenus</taxon>
    </lineage>
</organism>
<sequence length="299" mass="32405">MQILVLGATGFVGGSLVPALLEAGHEVRALSRNRDRATATLDDRVEVVEGDVLDPETLDGVFEGIELVYYLVHSMDAGGQYEQRDRQAADNVATAASEAGVDRLIYLGGLGETGNDLSTHLASRREVEGRLADGEYDLTTFRAAIVVGAGSESFEMVRQMVKRIPVMITPTWVRTPAQPIAISDVVAYLSKAATTPETAGKTLEIGGPEVLSYEEMMRRTAAVMGRRLYVFPVPFLTPKISVYWIDLVTDTPPSISHPLIEGLKNPVVVTDERAQELLDVELTPFDEAVETAVTSARST</sequence>
<dbReference type="PANTHER" id="PTHR12126">
    <property type="entry name" value="NADH-UBIQUINONE OXIDOREDUCTASE 39 KDA SUBUNIT-RELATED"/>
    <property type="match status" value="1"/>
</dbReference>
<name>A0ABD5W2L9_9EURY</name>
<dbReference type="Proteomes" id="UP001596445">
    <property type="component" value="Unassembled WGS sequence"/>
</dbReference>
<feature type="domain" description="NAD(P)-binding" evidence="1">
    <location>
        <begin position="7"/>
        <end position="112"/>
    </location>
</feature>
<dbReference type="Pfam" id="PF13460">
    <property type="entry name" value="NAD_binding_10"/>
    <property type="match status" value="1"/>
</dbReference>
<dbReference type="InterPro" id="IPR016040">
    <property type="entry name" value="NAD(P)-bd_dom"/>
</dbReference>
<dbReference type="InterPro" id="IPR051207">
    <property type="entry name" value="ComplexI_NDUFA9_subunit"/>
</dbReference>
<dbReference type="PANTHER" id="PTHR12126:SF11">
    <property type="entry name" value="NADH DEHYDROGENASE [UBIQUINONE] 1 ALPHA SUBCOMPLEX SUBUNIT 9, MITOCHONDRIAL"/>
    <property type="match status" value="1"/>
</dbReference>